<organism evidence="2 3">
    <name type="scientific">Chlorella ohadii</name>
    <dbReference type="NCBI Taxonomy" id="2649997"/>
    <lineage>
        <taxon>Eukaryota</taxon>
        <taxon>Viridiplantae</taxon>
        <taxon>Chlorophyta</taxon>
        <taxon>core chlorophytes</taxon>
        <taxon>Trebouxiophyceae</taxon>
        <taxon>Chlorellales</taxon>
        <taxon>Chlorellaceae</taxon>
        <taxon>Chlorella clade</taxon>
        <taxon>Chlorella</taxon>
    </lineage>
</organism>
<feature type="signal peptide" evidence="1">
    <location>
        <begin position="1"/>
        <end position="20"/>
    </location>
</feature>
<comment type="caution">
    <text evidence="2">The sequence shown here is derived from an EMBL/GenBank/DDBJ whole genome shotgun (WGS) entry which is preliminary data.</text>
</comment>
<dbReference type="EMBL" id="JADXDR010000032">
    <property type="protein sequence ID" value="KAI7844244.1"/>
    <property type="molecule type" value="Genomic_DNA"/>
</dbReference>
<accession>A0AAD5E109</accession>
<dbReference type="AlphaFoldDB" id="A0AAD5E109"/>
<dbReference type="Gene3D" id="3.90.1720.10">
    <property type="entry name" value="endopeptidase domain like (from Nostoc punctiforme)"/>
    <property type="match status" value="1"/>
</dbReference>
<evidence type="ECO:0000256" key="1">
    <source>
        <dbReference type="SAM" id="SignalP"/>
    </source>
</evidence>
<protein>
    <recommendedName>
        <fullName evidence="4">Peptidase C51 domain-containing protein</fullName>
    </recommendedName>
</protein>
<evidence type="ECO:0008006" key="4">
    <source>
        <dbReference type="Google" id="ProtNLM"/>
    </source>
</evidence>
<sequence>MARAGWAAVLLTLWTCGASALTPTEQAAWAAAQVVTPQGAALAAFLDSLDVSHRWLNDEHVAWFSGLANNPDATSGVATHCSAFVAAVAERLGIYILRPPEHSQVLLANQQQEWVSSEGLQQGWQVLAGPVEAQALANKGQLVLYLRRNSDLSKPGHVAVVRPFAQTSRATVLARGPRVAQASTVNSPNTDMNLAVKKNYFYAVFNRATAAPKVTPAWSLPTTRGNAAAGPVRYLVDGALGGRVDVIKLFYSSEGKPRWLVAAGGLSATSRGAAGLILATDWYRLTLSASSKQEPYTTKEAGKVAFTVAGGGSRLLVAEGGGAATQLAPATGGLPDLSNGLWYATVDDSAWGLFLTDGRPFPGYYAGYLLGWAADGAPMWRRFVAAFPGNAVGATTAAQLYDCVWAGGKENCSNRAPGSSGAKFTINNGGKLTLVGLPGGAAPVILSKAGQLTPVLSTPAL</sequence>
<name>A0AAD5E109_9CHLO</name>
<feature type="chain" id="PRO_5041898033" description="Peptidase C51 domain-containing protein" evidence="1">
    <location>
        <begin position="21"/>
        <end position="461"/>
    </location>
</feature>
<keyword evidence="1" id="KW-0732">Signal</keyword>
<reference evidence="2" key="1">
    <citation type="submission" date="2020-11" db="EMBL/GenBank/DDBJ databases">
        <title>Chlorella ohadii genome sequencing and assembly.</title>
        <authorList>
            <person name="Murik O."/>
            <person name="Treves H."/>
            <person name="Kedem I."/>
            <person name="Shotland Y."/>
            <person name="Kaplan A."/>
        </authorList>
    </citation>
    <scope>NUCLEOTIDE SEQUENCE</scope>
    <source>
        <strain evidence="2">1</strain>
    </source>
</reference>
<dbReference type="Proteomes" id="UP001205105">
    <property type="component" value="Unassembled WGS sequence"/>
</dbReference>
<evidence type="ECO:0000313" key="3">
    <source>
        <dbReference type="Proteomes" id="UP001205105"/>
    </source>
</evidence>
<proteinExistence type="predicted"/>
<gene>
    <name evidence="2" type="ORF">COHA_002043</name>
</gene>
<keyword evidence="3" id="KW-1185">Reference proteome</keyword>
<evidence type="ECO:0000313" key="2">
    <source>
        <dbReference type="EMBL" id="KAI7844244.1"/>
    </source>
</evidence>